<comment type="caution">
    <text evidence="1">The sequence shown here is derived from an EMBL/GenBank/DDBJ whole genome shotgun (WGS) entry which is preliminary data.</text>
</comment>
<evidence type="ECO:0000313" key="2">
    <source>
        <dbReference type="Proteomes" id="UP000765509"/>
    </source>
</evidence>
<evidence type="ECO:0000313" key="1">
    <source>
        <dbReference type="EMBL" id="MBW0511144.1"/>
    </source>
</evidence>
<name>A0A9Q3DXJ4_9BASI</name>
<dbReference type="AlphaFoldDB" id="A0A9Q3DXJ4"/>
<keyword evidence="2" id="KW-1185">Reference proteome</keyword>
<protein>
    <submittedName>
        <fullName evidence="1">Uncharacterized protein</fullName>
    </submittedName>
</protein>
<dbReference type="EMBL" id="AVOT02022009">
    <property type="protein sequence ID" value="MBW0511144.1"/>
    <property type="molecule type" value="Genomic_DNA"/>
</dbReference>
<organism evidence="1 2">
    <name type="scientific">Austropuccinia psidii MF-1</name>
    <dbReference type="NCBI Taxonomy" id="1389203"/>
    <lineage>
        <taxon>Eukaryota</taxon>
        <taxon>Fungi</taxon>
        <taxon>Dikarya</taxon>
        <taxon>Basidiomycota</taxon>
        <taxon>Pucciniomycotina</taxon>
        <taxon>Pucciniomycetes</taxon>
        <taxon>Pucciniales</taxon>
        <taxon>Sphaerophragmiaceae</taxon>
        <taxon>Austropuccinia</taxon>
    </lineage>
</organism>
<accession>A0A9Q3DXJ4</accession>
<gene>
    <name evidence="1" type="ORF">O181_050859</name>
</gene>
<sequence length="174" mass="19264">MAELPEDIPLLILDSNGSPALFITHHTKWVVHLPSFPSFEWDFFIIYSPKGENLILGYDFLYSFDPIIDLKYGLITYDSSHKNSSGIKSSASNSFATAVNSVSLVGELKTPSFPPSFHIPPIIPSWSLLPSIEEDFKYIGYVAEYVAISSLHLFQGDMNLPPLSLHAFLKGAVG</sequence>
<reference evidence="1" key="1">
    <citation type="submission" date="2021-03" db="EMBL/GenBank/DDBJ databases">
        <title>Draft genome sequence of rust myrtle Austropuccinia psidii MF-1, a brazilian biotype.</title>
        <authorList>
            <person name="Quecine M.C."/>
            <person name="Pachon D.M.R."/>
            <person name="Bonatelli M.L."/>
            <person name="Correr F.H."/>
            <person name="Franceschini L.M."/>
            <person name="Leite T.F."/>
            <person name="Margarido G.R.A."/>
            <person name="Almeida C.A."/>
            <person name="Ferrarezi J.A."/>
            <person name="Labate C.A."/>
        </authorList>
    </citation>
    <scope>NUCLEOTIDE SEQUENCE</scope>
    <source>
        <strain evidence="1">MF-1</strain>
    </source>
</reference>
<proteinExistence type="predicted"/>
<dbReference type="Proteomes" id="UP000765509">
    <property type="component" value="Unassembled WGS sequence"/>
</dbReference>